<evidence type="ECO:0000313" key="8">
    <source>
        <dbReference type="Proteomes" id="UP001107558"/>
    </source>
</evidence>
<feature type="compositionally biased region" description="Basic and acidic residues" evidence="5">
    <location>
        <begin position="201"/>
        <end position="216"/>
    </location>
</feature>
<feature type="compositionally biased region" description="Polar residues" evidence="5">
    <location>
        <begin position="250"/>
        <end position="260"/>
    </location>
</feature>
<dbReference type="Proteomes" id="UP001107558">
    <property type="component" value="Chromosome 3"/>
</dbReference>
<feature type="compositionally biased region" description="Basic and acidic residues" evidence="5">
    <location>
        <begin position="168"/>
        <end position="181"/>
    </location>
</feature>
<organism evidence="7 8">
    <name type="scientific">Polypedilum vanderplanki</name>
    <name type="common">Sleeping chironomid midge</name>
    <dbReference type="NCBI Taxonomy" id="319348"/>
    <lineage>
        <taxon>Eukaryota</taxon>
        <taxon>Metazoa</taxon>
        <taxon>Ecdysozoa</taxon>
        <taxon>Arthropoda</taxon>
        <taxon>Hexapoda</taxon>
        <taxon>Insecta</taxon>
        <taxon>Pterygota</taxon>
        <taxon>Neoptera</taxon>
        <taxon>Endopterygota</taxon>
        <taxon>Diptera</taxon>
        <taxon>Nematocera</taxon>
        <taxon>Chironomoidea</taxon>
        <taxon>Chironomidae</taxon>
        <taxon>Chironominae</taxon>
        <taxon>Polypedilum</taxon>
        <taxon>Polypedilum</taxon>
    </lineage>
</organism>
<dbReference type="FunFam" id="3.30.40.10:FF:000024">
    <property type="entry name" value="RING finger protein 44 isoform X1"/>
    <property type="match status" value="1"/>
</dbReference>
<reference evidence="7" key="1">
    <citation type="submission" date="2021-03" db="EMBL/GenBank/DDBJ databases">
        <title>Chromosome level genome of the anhydrobiotic midge Polypedilum vanderplanki.</title>
        <authorList>
            <person name="Yoshida Y."/>
            <person name="Kikawada T."/>
            <person name="Gusev O."/>
        </authorList>
    </citation>
    <scope>NUCLEOTIDE SEQUENCE</scope>
    <source>
        <strain evidence="7">NIAS01</strain>
        <tissue evidence="7">Whole body or cell culture</tissue>
    </source>
</reference>
<evidence type="ECO:0000256" key="5">
    <source>
        <dbReference type="SAM" id="MobiDB-lite"/>
    </source>
</evidence>
<dbReference type="EMBL" id="JADBJN010000003">
    <property type="protein sequence ID" value="KAG5672559.1"/>
    <property type="molecule type" value="Genomic_DNA"/>
</dbReference>
<gene>
    <name evidence="7" type="ORF">PVAND_002677</name>
</gene>
<evidence type="ECO:0000313" key="7">
    <source>
        <dbReference type="EMBL" id="KAG5672559.1"/>
    </source>
</evidence>
<dbReference type="GO" id="GO:0008270">
    <property type="term" value="F:zinc ion binding"/>
    <property type="evidence" value="ECO:0007669"/>
    <property type="project" value="UniProtKB-KW"/>
</dbReference>
<dbReference type="AlphaFoldDB" id="A0A9J6BRW7"/>
<dbReference type="InterPro" id="IPR013083">
    <property type="entry name" value="Znf_RING/FYVE/PHD"/>
</dbReference>
<sequence length="672" mass="76916">MNQNHTITMNSQQMQRRPYININSRGSARGGNNMNHRMQRIPFGQNQQSHHNNHRSGGNNNNNGSGGNGNQNKDLDCFNGNNSHSGENGININSSHQKDNYLITSNSHENFNHNNANNNNLNLYAKTTTTTSTSQQLRIYIPNYDDLMDNIRGQQPHSSRAGGSGMQGDRRNMMNDRRMMNHYDSSSSSHRSSEMMMDNRPSSDNHRNNNNRERISPHSSNDYYQESQSNGGPNMKSDSPSRKRRRLQRMPSQSPPTIWESNNQSMQMQNQNPINSNSNNYHHNNNNNLNQNMNNMRRLATRQYHNVNSSQQHSPPIRRQRFRDQQQPPPLQQQQQQRPWDINPTPIFQASPPHHHHTSHMMEMNQVPVSLPLSHHEQIWTYPAPHISISPAAPHLPPCQVQNVYSQPFAQACNLNGHHFMQPHTQITPHHQPHFQHLAQQSGLHMDSIDHVTPLTHFNSTQMAQISPPQPIFISTEGRPNQMELLHRTARRITAARRNFTRFHWSPPTHAAPHLHARQIQAHIPHQTPLPLQTASAYSGILLNFLAMFPLSPSPYGQPETYSPDSNETENYEALLSLAERLGEAKPRGLGRLEIEQLPNYKFTAETHTGDQTSCVICICDFEPRQTLRVLPCSHEFHAKCVDRWLRSNRTCPICRGNASDYFSSESGSEEQ</sequence>
<evidence type="ECO:0000256" key="3">
    <source>
        <dbReference type="ARBA" id="ARBA00022833"/>
    </source>
</evidence>
<keyword evidence="3" id="KW-0862">Zinc</keyword>
<proteinExistence type="predicted"/>
<accession>A0A9J6BRW7</accession>
<feature type="compositionally biased region" description="Polar residues" evidence="5">
    <location>
        <begin position="217"/>
        <end position="238"/>
    </location>
</feature>
<keyword evidence="2 4" id="KW-0863">Zinc-finger</keyword>
<feature type="region of interest" description="Disordered" evidence="5">
    <location>
        <begin position="46"/>
        <end position="82"/>
    </location>
</feature>
<feature type="region of interest" description="Disordered" evidence="5">
    <location>
        <begin position="306"/>
        <end position="358"/>
    </location>
</feature>
<evidence type="ECO:0000256" key="2">
    <source>
        <dbReference type="ARBA" id="ARBA00022771"/>
    </source>
</evidence>
<keyword evidence="8" id="KW-1185">Reference proteome</keyword>
<dbReference type="CDD" id="cd16472">
    <property type="entry name" value="RING-H2_RNF38-like"/>
    <property type="match status" value="1"/>
</dbReference>
<dbReference type="GO" id="GO:0061630">
    <property type="term" value="F:ubiquitin protein ligase activity"/>
    <property type="evidence" value="ECO:0007669"/>
    <property type="project" value="TreeGrafter"/>
</dbReference>
<dbReference type="SMART" id="SM00184">
    <property type="entry name" value="RING"/>
    <property type="match status" value="1"/>
</dbReference>
<evidence type="ECO:0000256" key="1">
    <source>
        <dbReference type="ARBA" id="ARBA00022723"/>
    </source>
</evidence>
<keyword evidence="1" id="KW-0479">Metal-binding</keyword>
<name>A0A9J6BRW7_POLVA</name>
<dbReference type="OrthoDB" id="8062037at2759"/>
<dbReference type="GO" id="GO:0016567">
    <property type="term" value="P:protein ubiquitination"/>
    <property type="evidence" value="ECO:0007669"/>
    <property type="project" value="TreeGrafter"/>
</dbReference>
<feature type="domain" description="RING-type" evidence="6">
    <location>
        <begin position="615"/>
        <end position="656"/>
    </location>
</feature>
<dbReference type="SUPFAM" id="SSF57850">
    <property type="entry name" value="RING/U-box"/>
    <property type="match status" value="1"/>
</dbReference>
<dbReference type="PANTHER" id="PTHR46171:SF3">
    <property type="entry name" value="GH10160P"/>
    <property type="match status" value="1"/>
</dbReference>
<comment type="caution">
    <text evidence="7">The sequence shown here is derived from an EMBL/GenBank/DDBJ whole genome shotgun (WGS) entry which is preliminary data.</text>
</comment>
<dbReference type="PANTHER" id="PTHR46171">
    <property type="entry name" value="GH10160P"/>
    <property type="match status" value="1"/>
</dbReference>
<dbReference type="PROSITE" id="PS50089">
    <property type="entry name" value="ZF_RING_2"/>
    <property type="match status" value="1"/>
</dbReference>
<evidence type="ECO:0000256" key="4">
    <source>
        <dbReference type="PROSITE-ProRule" id="PRU00175"/>
    </source>
</evidence>
<evidence type="ECO:0000259" key="6">
    <source>
        <dbReference type="PROSITE" id="PS50089"/>
    </source>
</evidence>
<dbReference type="InterPro" id="IPR001841">
    <property type="entry name" value="Znf_RING"/>
</dbReference>
<protein>
    <recommendedName>
        <fullName evidence="6">RING-type domain-containing protein</fullName>
    </recommendedName>
</protein>
<feature type="region of interest" description="Disordered" evidence="5">
    <location>
        <begin position="148"/>
        <end position="292"/>
    </location>
</feature>
<dbReference type="Gene3D" id="3.30.40.10">
    <property type="entry name" value="Zinc/RING finger domain, C3HC4 (zinc finger)"/>
    <property type="match status" value="1"/>
</dbReference>
<dbReference type="Pfam" id="PF13639">
    <property type="entry name" value="zf-RING_2"/>
    <property type="match status" value="1"/>
</dbReference>
<feature type="compositionally biased region" description="Low complexity" evidence="5">
    <location>
        <begin position="261"/>
        <end position="292"/>
    </location>
</feature>